<gene>
    <name evidence="3" type="ORF">GCM10011594_18550</name>
</gene>
<keyword evidence="2" id="KW-0812">Transmembrane</keyword>
<keyword evidence="2" id="KW-0472">Membrane</keyword>
<feature type="region of interest" description="Disordered" evidence="1">
    <location>
        <begin position="117"/>
        <end position="143"/>
    </location>
</feature>
<name>A0A917SW70_9ACTN</name>
<evidence type="ECO:0000313" key="4">
    <source>
        <dbReference type="Proteomes" id="UP000655208"/>
    </source>
</evidence>
<dbReference type="EMBL" id="BMNA01000003">
    <property type="protein sequence ID" value="GGL98898.1"/>
    <property type="molecule type" value="Genomic_DNA"/>
</dbReference>
<feature type="compositionally biased region" description="Gly residues" evidence="1">
    <location>
        <begin position="124"/>
        <end position="137"/>
    </location>
</feature>
<dbReference type="Gene3D" id="3.40.1090.10">
    <property type="entry name" value="Cytosolic phospholipase A2 catalytic domain"/>
    <property type="match status" value="1"/>
</dbReference>
<comment type="caution">
    <text evidence="3">The sequence shown here is derived from an EMBL/GenBank/DDBJ whole genome shotgun (WGS) entry which is preliminary data.</text>
</comment>
<proteinExistence type="predicted"/>
<evidence type="ECO:0008006" key="5">
    <source>
        <dbReference type="Google" id="ProtNLM"/>
    </source>
</evidence>
<reference evidence="3" key="2">
    <citation type="submission" date="2020-09" db="EMBL/GenBank/DDBJ databases">
        <authorList>
            <person name="Sun Q."/>
            <person name="Zhou Y."/>
        </authorList>
    </citation>
    <scope>NUCLEOTIDE SEQUENCE</scope>
    <source>
        <strain evidence="3">CGMCC 4.7308</strain>
    </source>
</reference>
<keyword evidence="4" id="KW-1185">Reference proteome</keyword>
<accession>A0A917SW70</accession>
<evidence type="ECO:0000313" key="3">
    <source>
        <dbReference type="EMBL" id="GGL98898.1"/>
    </source>
</evidence>
<feature type="transmembrane region" description="Helical" evidence="2">
    <location>
        <begin position="299"/>
        <end position="320"/>
    </location>
</feature>
<evidence type="ECO:0000256" key="1">
    <source>
        <dbReference type="SAM" id="MobiDB-lite"/>
    </source>
</evidence>
<protein>
    <recommendedName>
        <fullName evidence="5">Patatin-like phospholipase</fullName>
    </recommendedName>
</protein>
<feature type="transmembrane region" description="Helical" evidence="2">
    <location>
        <begin position="448"/>
        <end position="469"/>
    </location>
</feature>
<feature type="transmembrane region" description="Helical" evidence="2">
    <location>
        <begin position="475"/>
        <end position="494"/>
    </location>
</feature>
<keyword evidence="2" id="KW-1133">Transmembrane helix</keyword>
<dbReference type="Proteomes" id="UP000655208">
    <property type="component" value="Unassembled WGS sequence"/>
</dbReference>
<reference evidence="3" key="1">
    <citation type="journal article" date="2014" name="Int. J. Syst. Evol. Microbiol.">
        <title>Complete genome sequence of Corynebacterium casei LMG S-19264T (=DSM 44701T), isolated from a smear-ripened cheese.</title>
        <authorList>
            <consortium name="US DOE Joint Genome Institute (JGI-PGF)"/>
            <person name="Walter F."/>
            <person name="Albersmeier A."/>
            <person name="Kalinowski J."/>
            <person name="Ruckert C."/>
        </authorList>
    </citation>
    <scope>NUCLEOTIDE SEQUENCE</scope>
    <source>
        <strain evidence="3">CGMCC 4.7308</strain>
    </source>
</reference>
<feature type="transmembrane region" description="Helical" evidence="2">
    <location>
        <begin position="79"/>
        <end position="101"/>
    </location>
</feature>
<feature type="transmembrane region" description="Helical" evidence="2">
    <location>
        <begin position="247"/>
        <end position="271"/>
    </location>
</feature>
<organism evidence="3 4">
    <name type="scientific">Nakamurella endophytica</name>
    <dbReference type="NCBI Taxonomy" id="1748367"/>
    <lineage>
        <taxon>Bacteria</taxon>
        <taxon>Bacillati</taxon>
        <taxon>Actinomycetota</taxon>
        <taxon>Actinomycetes</taxon>
        <taxon>Nakamurellales</taxon>
        <taxon>Nakamurellaceae</taxon>
        <taxon>Nakamurella</taxon>
    </lineage>
</organism>
<dbReference type="SUPFAM" id="SSF52151">
    <property type="entry name" value="FabD/lysophospholipase-like"/>
    <property type="match status" value="1"/>
</dbReference>
<dbReference type="InterPro" id="IPR016035">
    <property type="entry name" value="Acyl_Trfase/lysoPLipase"/>
</dbReference>
<dbReference type="AlphaFoldDB" id="A0A917SW70"/>
<feature type="transmembrane region" description="Helical" evidence="2">
    <location>
        <begin position="394"/>
        <end position="417"/>
    </location>
</feature>
<feature type="transmembrane region" description="Helical" evidence="2">
    <location>
        <begin position="364"/>
        <end position="382"/>
    </location>
</feature>
<evidence type="ECO:0000256" key="2">
    <source>
        <dbReference type="SAM" id="Phobius"/>
    </source>
</evidence>
<feature type="region of interest" description="Disordered" evidence="1">
    <location>
        <begin position="1"/>
        <end position="39"/>
    </location>
</feature>
<sequence length="848" mass="89636">MSMTDERATSGETPAGRESQDDHDRSQGPQPPMPSSSAIEERGRRLGVYALATVATSGAVLALVLVVDGVTAGRTWHQGISNPAFLVTAGLTVAVAVTAVLRRLALAVVVSIGSPRVPAPADPAGGGPGAGRGGGAAGTAPQDRPDTVICCSGGGIKSASFCLGALQVLNTPTTPGETSTRYERADAVVAVSGGGYTAAAFAARYAQPDRDRNQRPFAPGGSDVAELRRNTNYLASTARARFDLVSWLFLGILVNLLIAGAAVCVVSWLLVEHVRLVGLVDVSGGEHARWRFDPGGRSAIGLFWIPSALALSSFVTFLCCQLFPGRLRRLADGIARRRRDGASRSADGWIGAAAAWLDNTPNTLLAISVAVLVFYPGVPWLACLLHDFWLAHPLGSWAGGITVAGVLSAVSTVAALVRSSMKATAVGHDSSVGARILAFVRSRLAPKLGVAVAGLLGFVLLVAETSWLLAPGRSAALVLTVASVLTAVTIFLSANSTSMHTFYRNRLAKAFLPEAPPTPPGSEPRRGAALAVAARGESGLHPHPRLVLCATANVQDGDLLPTARNGTTFVLGDEIGFTDETLGDLSGTGCLPTGDWRPWNLSHDPMTLDTAMAISAAAVAPLAGRADKTWGAYRLLLALANIRLGVWVRNPCWMRHPTDAVTGSWRKTVLRLDRWMGALTPFQVVAEAFGTASIYRPFLYLTDGGHYDNLGLVEGLRHRPREIVLLDGSGDAEDTFAGMGDAIASARMDLGVEIDFEPGPMQRGAGERPARAWTSATATWPGGATTVIHYLKCVLPQGLSWDLESYRKRHPGFPVSQYTYEMYDEFDFEAYRNLGASVMTRALAAHWC</sequence>
<feature type="transmembrane region" description="Helical" evidence="2">
    <location>
        <begin position="46"/>
        <end position="67"/>
    </location>
</feature>